<evidence type="ECO:0000313" key="2">
    <source>
        <dbReference type="Proteomes" id="UP000827892"/>
    </source>
</evidence>
<dbReference type="AlphaFoldDB" id="A0AAE9AEN1"/>
<protein>
    <submittedName>
        <fullName evidence="1">Uncharacterized protein</fullName>
    </submittedName>
</protein>
<sequence>MINEATKKKKKKTWNLCELFEENVSLRVTSTPSPSFFSSAAKQSLETIGPKKAPPIKLPFFAKSSVFSTGESAICLPHCCLPDLAGNTR</sequence>
<dbReference type="EMBL" id="CP090894">
    <property type="protein sequence ID" value="ULT96359.1"/>
    <property type="molecule type" value="Genomic_DNA"/>
</dbReference>
<dbReference type="Proteomes" id="UP000827892">
    <property type="component" value="Chromosome IV"/>
</dbReference>
<name>A0AAE9AEN1_CAEBR</name>
<gene>
    <name evidence="1" type="ORF">L3Y34_004752</name>
</gene>
<proteinExistence type="predicted"/>
<organism evidence="1 2">
    <name type="scientific">Caenorhabditis briggsae</name>
    <dbReference type="NCBI Taxonomy" id="6238"/>
    <lineage>
        <taxon>Eukaryota</taxon>
        <taxon>Metazoa</taxon>
        <taxon>Ecdysozoa</taxon>
        <taxon>Nematoda</taxon>
        <taxon>Chromadorea</taxon>
        <taxon>Rhabditida</taxon>
        <taxon>Rhabditina</taxon>
        <taxon>Rhabditomorpha</taxon>
        <taxon>Rhabditoidea</taxon>
        <taxon>Rhabditidae</taxon>
        <taxon>Peloderinae</taxon>
        <taxon>Caenorhabditis</taxon>
    </lineage>
</organism>
<evidence type="ECO:0000313" key="1">
    <source>
        <dbReference type="EMBL" id="ULT96359.1"/>
    </source>
</evidence>
<reference evidence="1 2" key="1">
    <citation type="submission" date="2022-05" db="EMBL/GenBank/DDBJ databases">
        <title>Chromosome-level reference genomes for two strains of Caenorhabditis briggsae: an improved platform for comparative genomics.</title>
        <authorList>
            <person name="Stevens L."/>
            <person name="Andersen E.C."/>
        </authorList>
    </citation>
    <scope>NUCLEOTIDE SEQUENCE [LARGE SCALE GENOMIC DNA]</scope>
    <source>
        <strain evidence="1">QX1410_ONT</strain>
        <tissue evidence="1">Whole-organism</tissue>
    </source>
</reference>
<accession>A0AAE9AEN1</accession>